<organism evidence="2 3">
    <name type="scientific">Candidatus Magasanikbacteria bacterium CG_4_9_14_3_um_filter_32_9</name>
    <dbReference type="NCBI Taxonomy" id="1974644"/>
    <lineage>
        <taxon>Bacteria</taxon>
        <taxon>Candidatus Magasanikiibacteriota</taxon>
    </lineage>
</organism>
<dbReference type="AlphaFoldDB" id="A0A2M7Z7L6"/>
<proteinExistence type="predicted"/>
<reference evidence="3" key="1">
    <citation type="submission" date="2017-09" db="EMBL/GenBank/DDBJ databases">
        <title>Depth-based differentiation of microbial function through sediment-hosted aquifers and enrichment of novel symbionts in the deep terrestrial subsurface.</title>
        <authorList>
            <person name="Probst A.J."/>
            <person name="Ladd B."/>
            <person name="Jarett J.K."/>
            <person name="Geller-Mcgrath D.E."/>
            <person name="Sieber C.M.K."/>
            <person name="Emerson J.B."/>
            <person name="Anantharaman K."/>
            <person name="Thomas B.C."/>
            <person name="Malmstrom R."/>
            <person name="Stieglmeier M."/>
            <person name="Klingl A."/>
            <person name="Woyke T."/>
            <person name="Ryan C.M."/>
            <person name="Banfield J.F."/>
        </authorList>
    </citation>
    <scope>NUCLEOTIDE SEQUENCE [LARGE SCALE GENOMIC DNA]</scope>
</reference>
<evidence type="ECO:0000313" key="3">
    <source>
        <dbReference type="Proteomes" id="UP000230843"/>
    </source>
</evidence>
<keyword evidence="1" id="KW-0732">Signal</keyword>
<evidence type="ECO:0008006" key="4">
    <source>
        <dbReference type="Google" id="ProtNLM"/>
    </source>
</evidence>
<feature type="signal peptide" evidence="1">
    <location>
        <begin position="1"/>
        <end position="21"/>
    </location>
</feature>
<gene>
    <name evidence="2" type="ORF">CO137_00575</name>
</gene>
<evidence type="ECO:0000313" key="2">
    <source>
        <dbReference type="EMBL" id="PJA90300.1"/>
    </source>
</evidence>
<name>A0A2M7Z7L6_9BACT</name>
<comment type="caution">
    <text evidence="2">The sequence shown here is derived from an EMBL/GenBank/DDBJ whole genome shotgun (WGS) entry which is preliminary data.</text>
</comment>
<accession>A0A2M7Z7L6</accession>
<evidence type="ECO:0000256" key="1">
    <source>
        <dbReference type="SAM" id="SignalP"/>
    </source>
</evidence>
<protein>
    <recommendedName>
        <fullName evidence="4">Lactococcin 972 family bacteriocin</fullName>
    </recommendedName>
</protein>
<sequence>MKLKIIFPLLGFLFFATPTLAYYDYEENFDIGGQVNNYADWSCHTSWVSASSKVNWGDNSCSWSDSAVGIEYYTYGTLSIYRNTKNNYSWNIY</sequence>
<dbReference type="Proteomes" id="UP000230843">
    <property type="component" value="Unassembled WGS sequence"/>
</dbReference>
<dbReference type="EMBL" id="PFVJ01000015">
    <property type="protein sequence ID" value="PJA90300.1"/>
    <property type="molecule type" value="Genomic_DNA"/>
</dbReference>
<feature type="non-terminal residue" evidence="2">
    <location>
        <position position="93"/>
    </location>
</feature>
<feature type="chain" id="PRO_5014850766" description="Lactococcin 972 family bacteriocin" evidence="1">
    <location>
        <begin position="22"/>
        <end position="93"/>
    </location>
</feature>